<evidence type="ECO:0000256" key="4">
    <source>
        <dbReference type="ARBA" id="ARBA00022840"/>
    </source>
</evidence>
<dbReference type="InterPro" id="IPR017871">
    <property type="entry name" value="ABC_transporter-like_CS"/>
</dbReference>
<dbReference type="AlphaFoldDB" id="A0A918VM38"/>
<evidence type="ECO:0000256" key="3">
    <source>
        <dbReference type="ARBA" id="ARBA00022741"/>
    </source>
</evidence>
<dbReference type="EMBL" id="BMXA01000002">
    <property type="protein sequence ID" value="GHA08415.1"/>
    <property type="molecule type" value="Genomic_DNA"/>
</dbReference>
<keyword evidence="3" id="KW-0547">Nucleotide-binding</keyword>
<reference evidence="6" key="1">
    <citation type="journal article" date="2014" name="Int. J. Syst. Evol. Microbiol.">
        <title>Complete genome sequence of Corynebacterium casei LMG S-19264T (=DSM 44701T), isolated from a smear-ripened cheese.</title>
        <authorList>
            <consortium name="US DOE Joint Genome Institute (JGI-PGF)"/>
            <person name="Walter F."/>
            <person name="Albersmeier A."/>
            <person name="Kalinowski J."/>
            <person name="Ruckert C."/>
        </authorList>
    </citation>
    <scope>NUCLEOTIDE SEQUENCE</scope>
    <source>
        <strain evidence="6">KCTC 12711</strain>
    </source>
</reference>
<gene>
    <name evidence="6" type="primary">rfbB</name>
    <name evidence="6" type="ORF">GCM10008090_17840</name>
</gene>
<dbReference type="Pfam" id="PF00005">
    <property type="entry name" value="ABC_tran"/>
    <property type="match status" value="1"/>
</dbReference>
<comment type="caution">
    <text evidence="6">The sequence shown here is derived from an EMBL/GenBank/DDBJ whole genome shotgun (WGS) entry which is preliminary data.</text>
</comment>
<keyword evidence="7" id="KW-1185">Reference proteome</keyword>
<dbReference type="InterPro" id="IPR050683">
    <property type="entry name" value="Bact_Polysacc_Export_ATP-bd"/>
</dbReference>
<dbReference type="PANTHER" id="PTHR46743:SF2">
    <property type="entry name" value="TEICHOIC ACIDS EXPORT ATP-BINDING PROTEIN TAGH"/>
    <property type="match status" value="1"/>
</dbReference>
<dbReference type="InterPro" id="IPR015860">
    <property type="entry name" value="ABC_transpr_TagH-like"/>
</dbReference>
<dbReference type="GO" id="GO:0140359">
    <property type="term" value="F:ABC-type transporter activity"/>
    <property type="evidence" value="ECO:0007669"/>
    <property type="project" value="InterPro"/>
</dbReference>
<comment type="similarity">
    <text evidence="1">Belongs to the ABC transporter superfamily.</text>
</comment>
<dbReference type="RefSeq" id="WP_189399967.1">
    <property type="nucleotide sequence ID" value="NZ_BMXA01000002.1"/>
</dbReference>
<dbReference type="InterPro" id="IPR003593">
    <property type="entry name" value="AAA+_ATPase"/>
</dbReference>
<dbReference type="GO" id="GO:0016887">
    <property type="term" value="F:ATP hydrolysis activity"/>
    <property type="evidence" value="ECO:0007669"/>
    <property type="project" value="InterPro"/>
</dbReference>
<dbReference type="PROSITE" id="PS00211">
    <property type="entry name" value="ABC_TRANSPORTER_1"/>
    <property type="match status" value="1"/>
</dbReference>
<dbReference type="Gene3D" id="3.40.50.300">
    <property type="entry name" value="P-loop containing nucleotide triphosphate hydrolases"/>
    <property type="match status" value="1"/>
</dbReference>
<accession>A0A918VM38</accession>
<proteinExistence type="inferred from homology"/>
<evidence type="ECO:0000256" key="1">
    <source>
        <dbReference type="ARBA" id="ARBA00005417"/>
    </source>
</evidence>
<dbReference type="SMART" id="SM00382">
    <property type="entry name" value="AAA"/>
    <property type="match status" value="1"/>
</dbReference>
<dbReference type="Proteomes" id="UP000614811">
    <property type="component" value="Unassembled WGS sequence"/>
</dbReference>
<evidence type="ECO:0000259" key="5">
    <source>
        <dbReference type="PROSITE" id="PS50893"/>
    </source>
</evidence>
<organism evidence="6 7">
    <name type="scientific">Arenicella chitinivorans</name>
    <dbReference type="NCBI Taxonomy" id="1329800"/>
    <lineage>
        <taxon>Bacteria</taxon>
        <taxon>Pseudomonadati</taxon>
        <taxon>Pseudomonadota</taxon>
        <taxon>Gammaproteobacteria</taxon>
        <taxon>Arenicellales</taxon>
        <taxon>Arenicellaceae</taxon>
        <taxon>Arenicella</taxon>
    </lineage>
</organism>
<reference evidence="6" key="2">
    <citation type="submission" date="2020-09" db="EMBL/GenBank/DDBJ databases">
        <authorList>
            <person name="Sun Q."/>
            <person name="Kim S."/>
        </authorList>
    </citation>
    <scope>NUCLEOTIDE SEQUENCE</scope>
    <source>
        <strain evidence="6">KCTC 12711</strain>
    </source>
</reference>
<dbReference type="CDD" id="cd03220">
    <property type="entry name" value="ABC_KpsT_Wzt"/>
    <property type="match status" value="1"/>
</dbReference>
<keyword evidence="2" id="KW-0813">Transport</keyword>
<feature type="domain" description="ABC transporter" evidence="5">
    <location>
        <begin position="46"/>
        <end position="265"/>
    </location>
</feature>
<keyword evidence="4 6" id="KW-0067">ATP-binding</keyword>
<dbReference type="PANTHER" id="PTHR46743">
    <property type="entry name" value="TEICHOIC ACIDS EXPORT ATP-BINDING PROTEIN TAGH"/>
    <property type="match status" value="1"/>
</dbReference>
<dbReference type="SUPFAM" id="SSF52540">
    <property type="entry name" value="P-loop containing nucleoside triphosphate hydrolases"/>
    <property type="match status" value="1"/>
</dbReference>
<evidence type="ECO:0000313" key="7">
    <source>
        <dbReference type="Proteomes" id="UP000614811"/>
    </source>
</evidence>
<dbReference type="GO" id="GO:0005524">
    <property type="term" value="F:ATP binding"/>
    <property type="evidence" value="ECO:0007669"/>
    <property type="project" value="UniProtKB-KW"/>
</dbReference>
<evidence type="ECO:0000256" key="2">
    <source>
        <dbReference type="ARBA" id="ARBA00022448"/>
    </source>
</evidence>
<dbReference type="GO" id="GO:0016020">
    <property type="term" value="C:membrane"/>
    <property type="evidence" value="ECO:0007669"/>
    <property type="project" value="InterPro"/>
</dbReference>
<dbReference type="InterPro" id="IPR027417">
    <property type="entry name" value="P-loop_NTPase"/>
</dbReference>
<dbReference type="InterPro" id="IPR003439">
    <property type="entry name" value="ABC_transporter-like_ATP-bd"/>
</dbReference>
<evidence type="ECO:0000313" key="6">
    <source>
        <dbReference type="EMBL" id="GHA08415.1"/>
    </source>
</evidence>
<sequence>MANTVIKVEHLSKYYRLGLIGAGTLREDVSRMMSRLRGKTDPLDPIHGHMTGRDQGEIWALNDVNFEVSQGEILGIIGKNGAGKSTLLKVLSRITAPTSGRIKMKGRVGSLLEVGTGFHEELTGRENVYLNGAILGMTRQEVSSKLDEIIEFAEMAQFIDTPVKRYSSGMRVRLAFSVAAHLEPEILIIDEVLAVGDIEFQNKCIGKMESVAGHGRTVLFVSHNMNIVQNLCTRGIIIDHGSVGFDGGIQEATNLYMTNHGEALDISKEKFRGVIQNKIRFTHLTVNGHDLAARVGVNPSQPITISLSGINQALIKDAEIFIALFCDGYRLATMFDQETTTPLIEGEFTSTFVIPPNLLQPGQYALKIGAQSPRLKEWMISDFIGGFEVSAQWDALVQERKVGSINITNSAGKRTQ</sequence>
<protein>
    <submittedName>
        <fullName evidence="6">ABC transporter ATP-binding protein</fullName>
    </submittedName>
</protein>
<name>A0A918VM38_9GAMM</name>
<dbReference type="PROSITE" id="PS50893">
    <property type="entry name" value="ABC_TRANSPORTER_2"/>
    <property type="match status" value="1"/>
</dbReference>